<dbReference type="GO" id="GO:0004176">
    <property type="term" value="F:ATP-dependent peptidase activity"/>
    <property type="evidence" value="ECO:0007669"/>
    <property type="project" value="InterPro"/>
</dbReference>
<dbReference type="GO" id="GO:0030163">
    <property type="term" value="P:protein catabolic process"/>
    <property type="evidence" value="ECO:0007669"/>
    <property type="project" value="InterPro"/>
</dbReference>
<dbReference type="Pfam" id="PF05362">
    <property type="entry name" value="Lon_C"/>
    <property type="match status" value="1"/>
</dbReference>
<protein>
    <submittedName>
        <fullName evidence="4">Peptidase S16</fullName>
    </submittedName>
</protein>
<proteinExistence type="predicted"/>
<evidence type="ECO:0000259" key="3">
    <source>
        <dbReference type="Pfam" id="PF05362"/>
    </source>
</evidence>
<dbReference type="GO" id="GO:0006508">
    <property type="term" value="P:proteolysis"/>
    <property type="evidence" value="ECO:0007669"/>
    <property type="project" value="InterPro"/>
</dbReference>
<dbReference type="Proteomes" id="UP000470875">
    <property type="component" value="Unassembled WGS sequence"/>
</dbReference>
<dbReference type="InterPro" id="IPR036034">
    <property type="entry name" value="PDZ_sf"/>
</dbReference>
<dbReference type="PANTHER" id="PTHR10046">
    <property type="entry name" value="ATP DEPENDENT LON PROTEASE FAMILY MEMBER"/>
    <property type="match status" value="1"/>
</dbReference>
<keyword evidence="5" id="KW-1185">Reference proteome</keyword>
<gene>
    <name evidence="4" type="ORF">FYJ24_10985</name>
</gene>
<keyword evidence="2" id="KW-1133">Transmembrane helix</keyword>
<evidence type="ECO:0000313" key="5">
    <source>
        <dbReference type="Proteomes" id="UP000470875"/>
    </source>
</evidence>
<evidence type="ECO:0000256" key="2">
    <source>
        <dbReference type="SAM" id="Phobius"/>
    </source>
</evidence>
<accession>A0A6N7VWA0</accession>
<feature type="transmembrane region" description="Helical" evidence="2">
    <location>
        <begin position="32"/>
        <end position="56"/>
    </location>
</feature>
<feature type="region of interest" description="Disordered" evidence="1">
    <location>
        <begin position="1"/>
        <end position="22"/>
    </location>
</feature>
<evidence type="ECO:0000313" key="4">
    <source>
        <dbReference type="EMBL" id="MSS85270.1"/>
    </source>
</evidence>
<keyword evidence="2" id="KW-0812">Transmembrane</keyword>
<organism evidence="4 5">
    <name type="scientific">Scrofimicrobium canadense</name>
    <dbReference type="NCBI Taxonomy" id="2652290"/>
    <lineage>
        <taxon>Bacteria</taxon>
        <taxon>Bacillati</taxon>
        <taxon>Actinomycetota</taxon>
        <taxon>Actinomycetes</taxon>
        <taxon>Actinomycetales</taxon>
        <taxon>Actinomycetaceae</taxon>
        <taxon>Scrofimicrobium</taxon>
    </lineage>
</organism>
<dbReference type="InterPro" id="IPR027065">
    <property type="entry name" value="Lon_Prtase"/>
</dbReference>
<dbReference type="EMBL" id="VULO01000014">
    <property type="protein sequence ID" value="MSS85270.1"/>
    <property type="molecule type" value="Genomic_DNA"/>
</dbReference>
<feature type="domain" description="Lon proteolytic" evidence="3">
    <location>
        <begin position="276"/>
        <end position="363"/>
    </location>
</feature>
<dbReference type="GO" id="GO:0004252">
    <property type="term" value="F:serine-type endopeptidase activity"/>
    <property type="evidence" value="ECO:0007669"/>
    <property type="project" value="InterPro"/>
</dbReference>
<dbReference type="SUPFAM" id="SSF54211">
    <property type="entry name" value="Ribosomal protein S5 domain 2-like"/>
    <property type="match status" value="1"/>
</dbReference>
<dbReference type="AlphaFoldDB" id="A0A6N7VWA0"/>
<keyword evidence="2" id="KW-0472">Membrane</keyword>
<reference evidence="4 5" key="1">
    <citation type="submission" date="2019-08" db="EMBL/GenBank/DDBJ databases">
        <title>In-depth cultivation of the pig gut microbiome towards novel bacterial diversity and tailored functional studies.</title>
        <authorList>
            <person name="Wylensek D."/>
            <person name="Hitch T.C.A."/>
            <person name="Clavel T."/>
        </authorList>
    </citation>
    <scope>NUCLEOTIDE SEQUENCE [LARGE SCALE GENOMIC DNA]</scope>
    <source>
        <strain evidence="4 5">WB03_NA08</strain>
    </source>
</reference>
<evidence type="ECO:0000256" key="1">
    <source>
        <dbReference type="SAM" id="MobiDB-lite"/>
    </source>
</evidence>
<dbReference type="Gene3D" id="2.30.42.10">
    <property type="match status" value="1"/>
</dbReference>
<dbReference type="Gene3D" id="3.30.230.10">
    <property type="match status" value="1"/>
</dbReference>
<comment type="caution">
    <text evidence="4">The sequence shown here is derived from an EMBL/GenBank/DDBJ whole genome shotgun (WGS) entry which is preliminary data.</text>
</comment>
<dbReference type="InterPro" id="IPR014721">
    <property type="entry name" value="Ribsml_uS5_D2-typ_fold_subgr"/>
</dbReference>
<sequence>MVPVKDQDLQIPPDETQTNVPSKRHAVREWTLLFTALVMGVALALFVFIVPLPYVIYSPGPTVNVLGEQGGQPILEVEGGSVDPADGELRLVTIGERGGPGKGSVTLADIIAAWIKPGYDVKTYESVYGKQDLTAEQVEEASQAQMQSSQSTAPIAALDYLGYDLQATITVAAAVEGSPAVDVFQPGDELVSIRTPDGQVHPMNRPSAPFSLMETIPPGTELDVTVIRDGVQEVIPVASYADPTNPAGDGSKLGLLLTVDAPLPLDVQFHLEKIGGPSAGTVFALGVVDLLSDGPLTAGKSIAATGTVDYAGHVGPIGGIVQKMYGASRDGAEWFLAPADNCAEVQGNIPRGLEVVSVRTLADAVAAVEAIADNEASGLPRCSDISAQS</sequence>
<dbReference type="GO" id="GO:0005524">
    <property type="term" value="F:ATP binding"/>
    <property type="evidence" value="ECO:0007669"/>
    <property type="project" value="InterPro"/>
</dbReference>
<name>A0A6N7VWA0_9ACTO</name>
<dbReference type="InterPro" id="IPR020568">
    <property type="entry name" value="Ribosomal_Su5_D2-typ_SF"/>
</dbReference>
<dbReference type="SUPFAM" id="SSF50156">
    <property type="entry name" value="PDZ domain-like"/>
    <property type="match status" value="1"/>
</dbReference>
<dbReference type="InterPro" id="IPR008269">
    <property type="entry name" value="Lon_proteolytic"/>
</dbReference>